<feature type="domain" description="ORC1/DEAH AAA+ ATPase" evidence="1">
    <location>
        <begin position="7"/>
        <end position="74"/>
    </location>
</feature>
<dbReference type="Proteomes" id="UP000179243">
    <property type="component" value="Unassembled WGS sequence"/>
</dbReference>
<evidence type="ECO:0000313" key="3">
    <source>
        <dbReference type="Proteomes" id="UP000179243"/>
    </source>
</evidence>
<accession>A0A1F7F063</accession>
<proteinExistence type="predicted"/>
<dbReference type="AlphaFoldDB" id="A0A1F7F063"/>
<dbReference type="EMBL" id="MFYX01000155">
    <property type="protein sequence ID" value="OGK00040.1"/>
    <property type="molecule type" value="Genomic_DNA"/>
</dbReference>
<name>A0A1F7F063_UNCRA</name>
<protein>
    <recommendedName>
        <fullName evidence="1">ORC1/DEAH AAA+ ATPase domain-containing protein</fullName>
    </recommendedName>
</protein>
<sequence length="119" mass="13359">MSRPQTGRKNLLSKLQKNFHPQSEKPFPVIIVDDAHDMEKQSFFNLCSFLHDAQSRTAAATLVLAGQPVLKKILTLDILAPTISPYAKPQFSSKPLFFPEPVKISVKNPMGKIFPHLFT</sequence>
<evidence type="ECO:0000313" key="2">
    <source>
        <dbReference type="EMBL" id="OGK00040.1"/>
    </source>
</evidence>
<gene>
    <name evidence="2" type="ORF">A2519_22185</name>
</gene>
<reference evidence="2 3" key="1">
    <citation type="journal article" date="2016" name="Nat. Commun.">
        <title>Thousands of microbial genomes shed light on interconnected biogeochemical processes in an aquifer system.</title>
        <authorList>
            <person name="Anantharaman K."/>
            <person name="Brown C.T."/>
            <person name="Hug L.A."/>
            <person name="Sharon I."/>
            <person name="Castelle C.J."/>
            <person name="Probst A.J."/>
            <person name="Thomas B.C."/>
            <person name="Singh A."/>
            <person name="Wilkins M.J."/>
            <person name="Karaoz U."/>
            <person name="Brodie E.L."/>
            <person name="Williams K.H."/>
            <person name="Hubbard S.S."/>
            <person name="Banfield J.F."/>
        </authorList>
    </citation>
    <scope>NUCLEOTIDE SEQUENCE [LARGE SCALE GENOMIC DNA]</scope>
</reference>
<dbReference type="Pfam" id="PF13401">
    <property type="entry name" value="AAA_22"/>
    <property type="match status" value="1"/>
</dbReference>
<evidence type="ECO:0000259" key="1">
    <source>
        <dbReference type="Pfam" id="PF13401"/>
    </source>
</evidence>
<comment type="caution">
    <text evidence="2">The sequence shown here is derived from an EMBL/GenBank/DDBJ whole genome shotgun (WGS) entry which is preliminary data.</text>
</comment>
<organism evidence="2 3">
    <name type="scientific">Candidatus Raymondbacteria bacterium RIFOXYD12_FULL_49_13</name>
    <dbReference type="NCBI Taxonomy" id="1817890"/>
    <lineage>
        <taxon>Bacteria</taxon>
        <taxon>Raymondiibacteriota</taxon>
    </lineage>
</organism>
<dbReference type="GO" id="GO:0016887">
    <property type="term" value="F:ATP hydrolysis activity"/>
    <property type="evidence" value="ECO:0007669"/>
    <property type="project" value="InterPro"/>
</dbReference>
<dbReference type="InterPro" id="IPR049945">
    <property type="entry name" value="AAA_22"/>
</dbReference>